<dbReference type="Pfam" id="PF00078">
    <property type="entry name" value="RVT_1"/>
    <property type="match status" value="1"/>
</dbReference>
<evidence type="ECO:0000313" key="3">
    <source>
        <dbReference type="EMBL" id="KIH60087.1"/>
    </source>
</evidence>
<dbReference type="AlphaFoldDB" id="A0A0C2DCC0"/>
<reference evidence="3 4" key="1">
    <citation type="submission" date="2013-12" db="EMBL/GenBank/DDBJ databases">
        <title>Draft genome of the parsitic nematode Ancylostoma duodenale.</title>
        <authorList>
            <person name="Mitreva M."/>
        </authorList>
    </citation>
    <scope>NUCLEOTIDE SEQUENCE [LARGE SCALE GENOMIC DNA]</scope>
    <source>
        <strain evidence="3 4">Zhejiang</strain>
    </source>
</reference>
<feature type="region of interest" description="Disordered" evidence="1">
    <location>
        <begin position="112"/>
        <end position="144"/>
    </location>
</feature>
<gene>
    <name evidence="3" type="ORF">ANCDUO_09669</name>
</gene>
<name>A0A0C2DCC0_9BILA</name>
<evidence type="ECO:0000259" key="2">
    <source>
        <dbReference type="Pfam" id="PF00078"/>
    </source>
</evidence>
<keyword evidence="4" id="KW-1185">Reference proteome</keyword>
<feature type="domain" description="Reverse transcriptase" evidence="2">
    <location>
        <begin position="21"/>
        <end position="112"/>
    </location>
</feature>
<evidence type="ECO:0000256" key="1">
    <source>
        <dbReference type="SAM" id="MobiDB-lite"/>
    </source>
</evidence>
<protein>
    <recommendedName>
        <fullName evidence="2">Reverse transcriptase domain-containing protein</fullName>
    </recommendedName>
</protein>
<accession>A0A0C2DCC0</accession>
<dbReference type="EMBL" id="KN731295">
    <property type="protein sequence ID" value="KIH60087.1"/>
    <property type="molecule type" value="Genomic_DNA"/>
</dbReference>
<dbReference type="OrthoDB" id="5856459at2759"/>
<dbReference type="InterPro" id="IPR000477">
    <property type="entry name" value="RT_dom"/>
</dbReference>
<proteinExistence type="predicted"/>
<dbReference type="Proteomes" id="UP000054047">
    <property type="component" value="Unassembled WGS sequence"/>
</dbReference>
<evidence type="ECO:0000313" key="4">
    <source>
        <dbReference type="Proteomes" id="UP000054047"/>
    </source>
</evidence>
<dbReference type="PANTHER" id="PTHR19446">
    <property type="entry name" value="REVERSE TRANSCRIPTASES"/>
    <property type="match status" value="1"/>
</dbReference>
<organism evidence="3 4">
    <name type="scientific">Ancylostoma duodenale</name>
    <dbReference type="NCBI Taxonomy" id="51022"/>
    <lineage>
        <taxon>Eukaryota</taxon>
        <taxon>Metazoa</taxon>
        <taxon>Ecdysozoa</taxon>
        <taxon>Nematoda</taxon>
        <taxon>Chromadorea</taxon>
        <taxon>Rhabditida</taxon>
        <taxon>Rhabditina</taxon>
        <taxon>Rhabditomorpha</taxon>
        <taxon>Strongyloidea</taxon>
        <taxon>Ancylostomatidae</taxon>
        <taxon>Ancylostomatinae</taxon>
        <taxon>Ancylostoma</taxon>
    </lineage>
</organism>
<feature type="compositionally biased region" description="Basic and acidic residues" evidence="1">
    <location>
        <begin position="112"/>
        <end position="122"/>
    </location>
</feature>
<sequence length="144" mass="16429">MQSTSSLEAVSTILLSKKGDKEDLENYRPIKPLPVLYKVFMRCLLTRTRRTLDEVQPVEQADFRRKFSTVDHIITCCRLIEAAREYQELLVLTFVDYKKAFDSVEPAKVWKAPEEQGGEMRHTKSRSFATATGPPLESSWTGSG</sequence>